<protein>
    <submittedName>
        <fullName evidence="1">TRAFs-binding domain-containing protein</fullName>
    </submittedName>
</protein>
<dbReference type="SUPFAM" id="SSF48452">
    <property type="entry name" value="TPR-like"/>
    <property type="match status" value="1"/>
</dbReference>
<dbReference type="Proteomes" id="UP001241605">
    <property type="component" value="Chromosome"/>
</dbReference>
<proteinExistence type="predicted"/>
<dbReference type="EMBL" id="CP124616">
    <property type="protein sequence ID" value="WGW03960.1"/>
    <property type="molecule type" value="Genomic_DNA"/>
</dbReference>
<name>A0ABY8QH68_9RHOB</name>
<organism evidence="1 2">
    <name type="scientific">Tropicibacter oceani</name>
    <dbReference type="NCBI Taxonomy" id="3058420"/>
    <lineage>
        <taxon>Bacteria</taxon>
        <taxon>Pseudomonadati</taxon>
        <taxon>Pseudomonadota</taxon>
        <taxon>Alphaproteobacteria</taxon>
        <taxon>Rhodobacterales</taxon>
        <taxon>Roseobacteraceae</taxon>
        <taxon>Tropicibacter</taxon>
    </lineage>
</organism>
<dbReference type="RefSeq" id="WP_282300590.1">
    <property type="nucleotide sequence ID" value="NZ_CP124616.1"/>
</dbReference>
<accession>A0ABY8QH68</accession>
<evidence type="ECO:0000313" key="2">
    <source>
        <dbReference type="Proteomes" id="UP001241605"/>
    </source>
</evidence>
<dbReference type="InterPro" id="IPR011990">
    <property type="entry name" value="TPR-like_helical_dom_sf"/>
</dbReference>
<dbReference type="InterPro" id="IPR046880">
    <property type="entry name" value="TPR-S"/>
</dbReference>
<sequence>MVIGTEGGKCEFAAKQRGLPVITKADLRLKRPNPTYRLLWQPLNLYDSLNRIIGAFVMGDAQKICFVVMGFGKKTDYESGRLLDLDATYEAIIQPAVETSGYRCIRANEILHSGVIDVRMYEMLLRADLVVADISTGNVNAVYELGVRHALRPFSTIVMKEKQGKLHFDLDHTATFMYEHLGEDIGSREAKRAQADLGALIGDISENPRPDSPVYTYIPFLRQPTFTDEEFEKVLVDAEEAQEKFSTLLTKAEEAADASDHLTAAKKFKALLEMRPQNPYLRQQTALHTYKSKQPSEPLALMRALTILEPLEPEKSNDPETLGLSGAIYKRLWSHNDDPATLDQAIQYYEKGFELRGDYYNGENAATCIEVRAGLQEDENEALYDRMTAKKIRTTIVEELLSVADSAEFAERSDQVWVYATLANCLFALGQNVDAQKFETLFFEQKPADWQQETYQTEKDKVLKVHKPEG</sequence>
<dbReference type="Gene3D" id="1.25.40.10">
    <property type="entry name" value="Tetratricopeptide repeat domain"/>
    <property type="match status" value="1"/>
</dbReference>
<dbReference type="Pfam" id="PF20308">
    <property type="entry name" value="TPR-S"/>
    <property type="match status" value="1"/>
</dbReference>
<reference evidence="1 2" key="1">
    <citation type="submission" date="2023-05" db="EMBL/GenBank/DDBJ databases">
        <title>YMD87, complete Genome.</title>
        <authorList>
            <person name="Zhang J."/>
            <person name="Xu X."/>
        </authorList>
    </citation>
    <scope>NUCLEOTIDE SEQUENCE [LARGE SCALE GENOMIC DNA]</scope>
    <source>
        <strain evidence="1 2">YMD87</strain>
    </source>
</reference>
<gene>
    <name evidence="1" type="ORF">QF118_00030</name>
</gene>
<keyword evidence="2" id="KW-1185">Reference proteome</keyword>
<evidence type="ECO:0000313" key="1">
    <source>
        <dbReference type="EMBL" id="WGW03960.1"/>
    </source>
</evidence>